<reference evidence="2 3" key="1">
    <citation type="submission" date="2020-09" db="EMBL/GenBank/DDBJ databases">
        <title>De no assembly of potato wild relative species, Solanum commersonii.</title>
        <authorList>
            <person name="Cho K."/>
        </authorList>
    </citation>
    <scope>NUCLEOTIDE SEQUENCE [LARGE SCALE GENOMIC DNA]</scope>
    <source>
        <strain evidence="2">LZ3.2</strain>
        <tissue evidence="2">Leaf</tissue>
    </source>
</reference>
<keyword evidence="3" id="KW-1185">Reference proteome</keyword>
<dbReference type="Proteomes" id="UP000824120">
    <property type="component" value="Chromosome 3"/>
</dbReference>
<feature type="domain" description="DUF4283" evidence="1">
    <location>
        <begin position="60"/>
        <end position="128"/>
    </location>
</feature>
<dbReference type="AlphaFoldDB" id="A0A9J5ZXC7"/>
<dbReference type="Pfam" id="PF14111">
    <property type="entry name" value="DUF4283"/>
    <property type="match status" value="1"/>
</dbReference>
<sequence length="136" mass="15233">MAVSAVGQPPTGVGQSASFASLLKPTIENHKHLPRKSISYLHGEPIVMWEQSEVDQMIINENLHYAVIGKFSYGWPKINDLHRLIPTQCELKGDCIIGLLSNRHILIRATLLEDYVHLLSKPAFYITQRETTTAVA</sequence>
<evidence type="ECO:0000313" key="3">
    <source>
        <dbReference type="Proteomes" id="UP000824120"/>
    </source>
</evidence>
<comment type="caution">
    <text evidence="2">The sequence shown here is derived from an EMBL/GenBank/DDBJ whole genome shotgun (WGS) entry which is preliminary data.</text>
</comment>
<proteinExistence type="predicted"/>
<organism evidence="2 3">
    <name type="scientific">Solanum commersonii</name>
    <name type="common">Commerson's wild potato</name>
    <name type="synonym">Commerson's nightshade</name>
    <dbReference type="NCBI Taxonomy" id="4109"/>
    <lineage>
        <taxon>Eukaryota</taxon>
        <taxon>Viridiplantae</taxon>
        <taxon>Streptophyta</taxon>
        <taxon>Embryophyta</taxon>
        <taxon>Tracheophyta</taxon>
        <taxon>Spermatophyta</taxon>
        <taxon>Magnoliopsida</taxon>
        <taxon>eudicotyledons</taxon>
        <taxon>Gunneridae</taxon>
        <taxon>Pentapetalae</taxon>
        <taxon>asterids</taxon>
        <taxon>lamiids</taxon>
        <taxon>Solanales</taxon>
        <taxon>Solanaceae</taxon>
        <taxon>Solanoideae</taxon>
        <taxon>Solaneae</taxon>
        <taxon>Solanum</taxon>
    </lineage>
</organism>
<dbReference type="InterPro" id="IPR025558">
    <property type="entry name" value="DUF4283"/>
</dbReference>
<protein>
    <recommendedName>
        <fullName evidence="1">DUF4283 domain-containing protein</fullName>
    </recommendedName>
</protein>
<accession>A0A9J5ZXC7</accession>
<evidence type="ECO:0000259" key="1">
    <source>
        <dbReference type="Pfam" id="PF14111"/>
    </source>
</evidence>
<dbReference type="OrthoDB" id="1751950at2759"/>
<evidence type="ECO:0000313" key="2">
    <source>
        <dbReference type="EMBL" id="KAG5616896.1"/>
    </source>
</evidence>
<dbReference type="EMBL" id="JACXVP010000003">
    <property type="protein sequence ID" value="KAG5616896.1"/>
    <property type="molecule type" value="Genomic_DNA"/>
</dbReference>
<name>A0A9J5ZXC7_SOLCO</name>
<gene>
    <name evidence="2" type="ORF">H5410_016720</name>
</gene>